<reference evidence="11" key="1">
    <citation type="journal article" date="2020" name="PLoS Negl. Trop. Dis.">
        <title>High-quality nuclear genome for Sarcoptes scabiei-A critical resource for a neglected parasite.</title>
        <authorList>
            <person name="Korhonen P.K."/>
            <person name="Gasser R.B."/>
            <person name="Ma G."/>
            <person name="Wang T."/>
            <person name="Stroehlein A.J."/>
            <person name="Young N.D."/>
            <person name="Ang C.S."/>
            <person name="Fernando D.D."/>
            <person name="Lu H.C."/>
            <person name="Taylor S."/>
            <person name="Reynolds S.L."/>
            <person name="Mofiz E."/>
            <person name="Najaraj S.H."/>
            <person name="Gowda H."/>
            <person name="Madugundu A."/>
            <person name="Renuse S."/>
            <person name="Holt D."/>
            <person name="Pandey A."/>
            <person name="Papenfuss A.T."/>
            <person name="Fischer K."/>
        </authorList>
    </citation>
    <scope>NUCLEOTIDE SEQUENCE [LARGE SCALE GENOMIC DNA]</scope>
</reference>
<feature type="transmembrane region" description="Helical" evidence="8">
    <location>
        <begin position="203"/>
        <end position="221"/>
    </location>
</feature>
<evidence type="ECO:0000256" key="8">
    <source>
        <dbReference type="SAM" id="Phobius"/>
    </source>
</evidence>
<keyword evidence="6" id="KW-0675">Receptor</keyword>
<evidence type="ECO:0000313" key="10">
    <source>
        <dbReference type="EnsemblMetazoa" id="KAF7496515.1"/>
    </source>
</evidence>
<evidence type="ECO:0000256" key="3">
    <source>
        <dbReference type="ARBA" id="ARBA00022692"/>
    </source>
</evidence>
<dbReference type="SUPFAM" id="SSF53850">
    <property type="entry name" value="Periplasmic binding protein-like II"/>
    <property type="match status" value="1"/>
</dbReference>
<protein>
    <submittedName>
        <fullName evidence="9 10">Uncharacterized protein</fullName>
    </submittedName>
</protein>
<dbReference type="OrthoDB" id="6515088at2759"/>
<evidence type="ECO:0000256" key="4">
    <source>
        <dbReference type="ARBA" id="ARBA00022989"/>
    </source>
</evidence>
<evidence type="ECO:0000313" key="9">
    <source>
        <dbReference type="EMBL" id="KAF7496515.1"/>
    </source>
</evidence>
<evidence type="ECO:0000256" key="5">
    <source>
        <dbReference type="ARBA" id="ARBA00023136"/>
    </source>
</evidence>
<name>A0A834VHT1_SARSC</name>
<dbReference type="AlphaFoldDB" id="A0A834VHT1"/>
<gene>
    <name evidence="9" type="ORF">SSS_2650</name>
</gene>
<keyword evidence="3 8" id="KW-0812">Transmembrane</keyword>
<proteinExistence type="predicted"/>
<comment type="subcellular location">
    <subcellularLocation>
        <location evidence="1">Cell membrane</location>
        <topology evidence="1">Multi-pass membrane protein</topology>
    </subcellularLocation>
</comment>
<organism evidence="9">
    <name type="scientific">Sarcoptes scabiei</name>
    <name type="common">Itch mite</name>
    <name type="synonym">Acarus scabiei</name>
    <dbReference type="NCBI Taxonomy" id="52283"/>
    <lineage>
        <taxon>Eukaryota</taxon>
        <taxon>Metazoa</taxon>
        <taxon>Ecdysozoa</taxon>
        <taxon>Arthropoda</taxon>
        <taxon>Chelicerata</taxon>
        <taxon>Arachnida</taxon>
        <taxon>Acari</taxon>
        <taxon>Acariformes</taxon>
        <taxon>Sarcoptiformes</taxon>
        <taxon>Astigmata</taxon>
        <taxon>Psoroptidia</taxon>
        <taxon>Sarcoptoidea</taxon>
        <taxon>Sarcoptidae</taxon>
        <taxon>Sarcoptinae</taxon>
        <taxon>Sarcoptes</taxon>
    </lineage>
</organism>
<dbReference type="Gene3D" id="1.10.287.70">
    <property type="match status" value="1"/>
</dbReference>
<keyword evidence="11" id="KW-1185">Reference proteome</keyword>
<accession>A0A834VHT1</accession>
<dbReference type="Proteomes" id="UP000070412">
    <property type="component" value="Unassembled WGS sequence"/>
</dbReference>
<dbReference type="EMBL" id="WVUK01000005">
    <property type="protein sequence ID" value="KAF7496515.1"/>
    <property type="molecule type" value="Genomic_DNA"/>
</dbReference>
<dbReference type="PANTHER" id="PTHR42643">
    <property type="entry name" value="IONOTROPIC RECEPTOR 20A-RELATED"/>
    <property type="match status" value="1"/>
</dbReference>
<feature type="transmembrane region" description="Helical" evidence="8">
    <location>
        <begin position="242"/>
        <end position="259"/>
    </location>
</feature>
<evidence type="ECO:0000256" key="6">
    <source>
        <dbReference type="ARBA" id="ARBA00023170"/>
    </source>
</evidence>
<dbReference type="EnsemblMetazoa" id="SSS_2650s_mrna">
    <property type="protein sequence ID" value="KAF7496515.1"/>
    <property type="gene ID" value="SSS_2650"/>
</dbReference>
<keyword evidence="5 8" id="KW-0472">Membrane</keyword>
<feature type="transmembrane region" description="Helical" evidence="8">
    <location>
        <begin position="287"/>
        <end position="311"/>
    </location>
</feature>
<dbReference type="GO" id="GO:0005886">
    <property type="term" value="C:plasma membrane"/>
    <property type="evidence" value="ECO:0007669"/>
    <property type="project" value="UniProtKB-SubCell"/>
</dbReference>
<reference evidence="9" key="2">
    <citation type="submission" date="2020-01" db="EMBL/GenBank/DDBJ databases">
        <authorList>
            <person name="Korhonen P.K.K."/>
            <person name="Guangxu M.G."/>
            <person name="Wang T.W."/>
            <person name="Stroehlein A.J.S."/>
            <person name="Young N.D."/>
            <person name="Ang C.-S.A."/>
            <person name="Fernando D.W.F."/>
            <person name="Lu H.L."/>
            <person name="Taylor S.T."/>
            <person name="Ehtesham M.E.M."/>
            <person name="Najaraj S.H.N."/>
            <person name="Harsha G.H.G."/>
            <person name="Madugundu A.M."/>
            <person name="Renuse S.R."/>
            <person name="Holt D.H."/>
            <person name="Pandey A.P."/>
            <person name="Papenfuss A.P."/>
            <person name="Gasser R.B.G."/>
            <person name="Fischer K.F."/>
        </authorList>
    </citation>
    <scope>NUCLEOTIDE SEQUENCE</scope>
    <source>
        <strain evidence="9">SSS_KF_BRIS2020</strain>
    </source>
</reference>
<dbReference type="InterPro" id="IPR052192">
    <property type="entry name" value="Insect_Ionotropic_Sensory_Rcpt"/>
</dbReference>
<evidence type="ECO:0000256" key="2">
    <source>
        <dbReference type="ARBA" id="ARBA00022475"/>
    </source>
</evidence>
<reference evidence="10" key="3">
    <citation type="submission" date="2022-06" db="UniProtKB">
        <authorList>
            <consortium name="EnsemblMetazoa"/>
        </authorList>
    </citation>
    <scope>IDENTIFICATION</scope>
</reference>
<evidence type="ECO:0000313" key="11">
    <source>
        <dbReference type="Proteomes" id="UP000070412"/>
    </source>
</evidence>
<keyword evidence="7" id="KW-0325">Glycoprotein</keyword>
<dbReference type="PANTHER" id="PTHR42643:SF38">
    <property type="entry name" value="IONOTROPIC RECEPTOR 100A"/>
    <property type="match status" value="1"/>
</dbReference>
<sequence length="577" mass="68760">MERIGLDSNLLIENFCIEWENGQILSPDSYRQDDDDDDDLHHFNSNISSKSSLIDSMMIRFLNMNNINRPSLENITTDCFIRVALFADELYIINDRQYVCTKHKDIFTSILRYSRCSLTFTPSIHHHGGTLVNGNWTGILQTIFEKRADFIPHVFTLTPDRMNILDHEYLLPLEHTVTIVSQRRTVQNYDPLRLFRGGFEQSIWLMILTSFIGLSLLSLLAERFTPEHIKKLKIKREKSESVWIRLLKFSFYVFALFMGQDMAFRKNHTLTRYRYNAFGSKMFSQSLLIWIIGAWILRQLFSNILIVLMLSDREQKIDSFRQLYITNYYQTDYKIFVELNSTTERIITKKFPELVGRMVPIEHEYVTSLETVRKLIYDNYVLLVDRFRGKMLINHFKKLKLHVSKEGYGNSYGNMAIRKDLDVFNKHKLNRLLSALRFNGILDDSVEKWIEFYMWQLELERNQAINCINRTNEPVNLESLRKKIQSLDNNLQMVNIETDSINFSIMISLVYFYLSGILIACVCFAFELLKFFLIKRKRNLNRDRNRTNLQRTNKERVKNRKEQMVKKNIYFHHYYYQ</sequence>
<evidence type="ECO:0000256" key="1">
    <source>
        <dbReference type="ARBA" id="ARBA00004651"/>
    </source>
</evidence>
<keyword evidence="4 8" id="KW-1133">Transmembrane helix</keyword>
<keyword evidence="2" id="KW-1003">Cell membrane</keyword>
<feature type="transmembrane region" description="Helical" evidence="8">
    <location>
        <begin position="510"/>
        <end position="533"/>
    </location>
</feature>
<evidence type="ECO:0000256" key="7">
    <source>
        <dbReference type="ARBA" id="ARBA00023180"/>
    </source>
</evidence>